<name>A0ACC2V397_9TREE</name>
<dbReference type="Proteomes" id="UP001227268">
    <property type="component" value="Unassembled WGS sequence"/>
</dbReference>
<keyword evidence="2" id="KW-1185">Reference proteome</keyword>
<organism evidence="1 2">
    <name type="scientific">Naganishia friedmannii</name>
    <dbReference type="NCBI Taxonomy" id="89922"/>
    <lineage>
        <taxon>Eukaryota</taxon>
        <taxon>Fungi</taxon>
        <taxon>Dikarya</taxon>
        <taxon>Basidiomycota</taxon>
        <taxon>Agaricomycotina</taxon>
        <taxon>Tremellomycetes</taxon>
        <taxon>Filobasidiales</taxon>
        <taxon>Filobasidiaceae</taxon>
        <taxon>Naganishia</taxon>
    </lineage>
</organism>
<proteinExistence type="predicted"/>
<accession>A0ACC2V397</accession>
<reference evidence="1" key="1">
    <citation type="submission" date="2023-04" db="EMBL/GenBank/DDBJ databases">
        <title>Draft Genome sequencing of Naganishia species isolated from polar environments using Oxford Nanopore Technology.</title>
        <authorList>
            <person name="Leo P."/>
            <person name="Venkateswaran K."/>
        </authorList>
    </citation>
    <scope>NUCLEOTIDE SEQUENCE</scope>
    <source>
        <strain evidence="1">MNA-CCFEE 5423</strain>
    </source>
</reference>
<comment type="caution">
    <text evidence="1">The sequence shown here is derived from an EMBL/GenBank/DDBJ whole genome shotgun (WGS) entry which is preliminary data.</text>
</comment>
<evidence type="ECO:0000313" key="2">
    <source>
        <dbReference type="Proteomes" id="UP001227268"/>
    </source>
</evidence>
<dbReference type="EMBL" id="JASBWT010000033">
    <property type="protein sequence ID" value="KAJ9093092.1"/>
    <property type="molecule type" value="Genomic_DNA"/>
</dbReference>
<gene>
    <name evidence="1" type="ORF">QFC21_006588</name>
</gene>
<sequence length="258" mass="29094">MVIAALEVPAKKVDNTETPEAIRADLMKDLQSSTVNLMEIDASQVFKVLGIYDSYSLTARNLAENAAARRDDADATAYRELMVDIEAQSDQFYKIQDSVMRLRARRDEWLQLNMPDDFECKRRSVLVDAEVAEGGVLGTEWSGGELRGEKASERELSETDLMVLEVSRSAQMRDTLSESFQNLRNTFNRIRQKEADTESSAALTNWTGWKESLSSLDALETRTPLTAATTIMLQCTMNPSLLRSLRKRRKVAKADKRS</sequence>
<evidence type="ECO:0000313" key="1">
    <source>
        <dbReference type="EMBL" id="KAJ9093092.1"/>
    </source>
</evidence>
<protein>
    <submittedName>
        <fullName evidence="1">Uncharacterized protein</fullName>
    </submittedName>
</protein>